<sequence length="81" mass="8724">MHLRQRQWCTFLLAGSAALRAGSTVHSGAGRILHARLRPMGLHERGLAESTVSLVEMIDGSETDVHGESGLPVTDCCQEIV</sequence>
<protein>
    <recommendedName>
        <fullName evidence="3">Secreted protein</fullName>
    </recommendedName>
</protein>
<name>A0ABP6LTL4_9MICC</name>
<keyword evidence="2" id="KW-1185">Reference proteome</keyword>
<evidence type="ECO:0000313" key="1">
    <source>
        <dbReference type="EMBL" id="GAA3060234.1"/>
    </source>
</evidence>
<organism evidence="1 2">
    <name type="scientific">Nesterenkonia aethiopica</name>
    <dbReference type="NCBI Taxonomy" id="269144"/>
    <lineage>
        <taxon>Bacteria</taxon>
        <taxon>Bacillati</taxon>
        <taxon>Actinomycetota</taxon>
        <taxon>Actinomycetes</taxon>
        <taxon>Micrococcales</taxon>
        <taxon>Micrococcaceae</taxon>
        <taxon>Nesterenkonia</taxon>
    </lineage>
</organism>
<evidence type="ECO:0000313" key="2">
    <source>
        <dbReference type="Proteomes" id="UP001500236"/>
    </source>
</evidence>
<evidence type="ECO:0008006" key="3">
    <source>
        <dbReference type="Google" id="ProtNLM"/>
    </source>
</evidence>
<gene>
    <name evidence="1" type="ORF">GCM10010529_12420</name>
</gene>
<dbReference type="Proteomes" id="UP001500236">
    <property type="component" value="Unassembled WGS sequence"/>
</dbReference>
<reference evidence="2" key="1">
    <citation type="journal article" date="2019" name="Int. J. Syst. Evol. Microbiol.">
        <title>The Global Catalogue of Microorganisms (GCM) 10K type strain sequencing project: providing services to taxonomists for standard genome sequencing and annotation.</title>
        <authorList>
            <consortium name="The Broad Institute Genomics Platform"/>
            <consortium name="The Broad Institute Genome Sequencing Center for Infectious Disease"/>
            <person name="Wu L."/>
            <person name="Ma J."/>
        </authorList>
    </citation>
    <scope>NUCLEOTIDE SEQUENCE [LARGE SCALE GENOMIC DNA]</scope>
    <source>
        <strain evidence="2">JCM 14309</strain>
    </source>
</reference>
<proteinExistence type="predicted"/>
<dbReference type="EMBL" id="BAAAVT010000006">
    <property type="protein sequence ID" value="GAA3060234.1"/>
    <property type="molecule type" value="Genomic_DNA"/>
</dbReference>
<comment type="caution">
    <text evidence="1">The sequence shown here is derived from an EMBL/GenBank/DDBJ whole genome shotgun (WGS) entry which is preliminary data.</text>
</comment>
<accession>A0ABP6LTL4</accession>